<dbReference type="InterPro" id="IPR004365">
    <property type="entry name" value="NA-bd_OB_tRNA"/>
</dbReference>
<dbReference type="SUPFAM" id="SSF89550">
    <property type="entry name" value="PHP domain-like"/>
    <property type="match status" value="1"/>
</dbReference>
<comment type="catalytic activity">
    <reaction evidence="9">
        <text>DNA(n) + a 2'-deoxyribonucleoside 5'-triphosphate = DNA(n+1) + diphosphate</text>
        <dbReference type="Rhea" id="RHEA:22508"/>
        <dbReference type="Rhea" id="RHEA-COMP:17339"/>
        <dbReference type="Rhea" id="RHEA-COMP:17340"/>
        <dbReference type="ChEBI" id="CHEBI:33019"/>
        <dbReference type="ChEBI" id="CHEBI:61560"/>
        <dbReference type="ChEBI" id="CHEBI:173112"/>
        <dbReference type="EC" id="2.7.7.7"/>
    </reaction>
</comment>
<dbReference type="FunFam" id="3.20.20.140:FF:000028">
    <property type="entry name" value="DNA polymerase III subunit alpha"/>
    <property type="match status" value="1"/>
</dbReference>
<dbReference type="SMART" id="SM00481">
    <property type="entry name" value="POLIIIAc"/>
    <property type="match status" value="1"/>
</dbReference>
<proteinExistence type="predicted"/>
<dbReference type="InterPro" id="IPR040982">
    <property type="entry name" value="DNA_pol3_finger"/>
</dbReference>
<evidence type="ECO:0000259" key="10">
    <source>
        <dbReference type="SMART" id="SM00481"/>
    </source>
</evidence>
<dbReference type="Gene3D" id="2.40.50.140">
    <property type="entry name" value="Nucleic acid-binding proteins"/>
    <property type="match status" value="1"/>
</dbReference>
<comment type="subcellular location">
    <subcellularLocation>
        <location evidence="1">Cytoplasm</location>
    </subcellularLocation>
</comment>
<dbReference type="PANTHER" id="PTHR32294:SF0">
    <property type="entry name" value="DNA POLYMERASE III SUBUNIT ALPHA"/>
    <property type="match status" value="1"/>
</dbReference>
<gene>
    <name evidence="11" type="primary">dnaE</name>
    <name evidence="11" type="ORF">AMR76_14690</name>
</gene>
<keyword evidence="6 11" id="KW-0548">Nucleotidyltransferase</keyword>
<dbReference type="FunFam" id="1.10.150.870:FF:000001">
    <property type="entry name" value="DNA polymerase III subunit alpha"/>
    <property type="match status" value="1"/>
</dbReference>
<dbReference type="FunFam" id="1.10.10.1600:FF:000001">
    <property type="entry name" value="DNA polymerase III subunit alpha"/>
    <property type="match status" value="1"/>
</dbReference>
<dbReference type="NCBIfam" id="NF004226">
    <property type="entry name" value="PRK05673.1"/>
    <property type="match status" value="1"/>
</dbReference>
<keyword evidence="5 11" id="KW-0808">Transferase</keyword>
<dbReference type="Proteomes" id="UP000051221">
    <property type="component" value="Unassembled WGS sequence"/>
</dbReference>
<sequence>MSDPKFIHLRIHSDFSMVDGLSKVPPLVKKVAAMGMPAMALTDFTNLCGLVKFYGTAHGCGVKPIVGADFLVRSEEFGDELTRLTVLAKDNVGYKNLTLLISDAYLRGHVQNQPVIDKEWLIKYAEGLILLSGAKGGDIGRALLKGNQALVEKCVAFYQTHFTDNFYLELVRTGRADEENYLHFALELAEQADLPVVATNDVVFIDPDQFDAHEIRVAIHDGYTLEDPRRPKNYSAQQYLRSEEEMCELFADIPEALENSVEIAKRCNVTVRLGEYFLPAFPTEGMEETEFLVKKSHEGLEVRLEFLFPDPAVRAERRPAYDERLEIELKVINQMGFPGYFLIVMEFIQWSKDNDIPVGPGRGSGAGSLVAYALKITDLDPLEYDLLFERFLNPERVSMPDFDVDFCMDKRDQVIDHVAEMYGRDAVSQIITFGTMAAKAVIRDVGRVLGHPFGFVDRISKMIPPDPGMTLEKAFKAEPALQELYDADEEVKELIDMCRILEGCTRNAGKHAGGVVISPTAITDFAPIYCDSEGHHPVTQFDKNDVEYAGLVKFDFLGLRTLTIIDWALGLINPRREKAGEPPVRIESIPLVDPASFRMLQNSETTAVFQLESRGMKELIKRLQPDCFEDIIALVALFRPGPLQSGMVDNFIDRKHGREAISYPDEKWQHESLKEILEPTYGIILYQEQVMQIAQVLAGYTLGGADMLRRAMGKKKPEEMAKQRAVFQSGAENNGVDGELAMKIFDLVEKFAGYGFNKSHSAAYALVSYQTLWLKTHFPAEFMAAVMTADMDNTEKVVGLVDECMRMGLTVLPPDINSGLYRFNVDDTGAIVYGIGAIKGVGEGPIEVILEARNKGGYFKDLFDFCARIDIKKVNKRVIEKLILAGALDRLGPHRAAMMASLDDAVKAASQHHQAEAFGQADMFGVLTDAPEEVERKYIQVPEWPEKVWLEGERETLGLYLTGHPINAYLKELNKYTSCRLNEAMPTRRDQSLTVAGLVIAARVMTTKRGNRIGLMTLDDRSGRMEVMLFSDALDRYAELLEKDKILVISGQVSFDDFNGGLKMSAREVMDLGSAREKYARGLSISIEQSQVDEQFFERFSQILEPHRAGTVPVNVYYQRPDARARLTLGTEWRVTPSDTLLDELKQLLGNDQVELEFN</sequence>
<protein>
    <recommendedName>
        <fullName evidence="3">DNA polymerase III subunit alpha</fullName>
        <ecNumber evidence="2">2.7.7.7</ecNumber>
    </recommendedName>
</protein>
<comment type="caution">
    <text evidence="11">The sequence shown here is derived from an EMBL/GenBank/DDBJ whole genome shotgun (WGS) entry which is preliminary data.</text>
</comment>
<accession>A0A0Q2MAV7</accession>
<evidence type="ECO:0000256" key="4">
    <source>
        <dbReference type="ARBA" id="ARBA00022490"/>
    </source>
</evidence>
<dbReference type="GO" id="GO:0006260">
    <property type="term" value="P:DNA replication"/>
    <property type="evidence" value="ECO:0007669"/>
    <property type="project" value="UniProtKB-KW"/>
</dbReference>
<evidence type="ECO:0000313" key="11">
    <source>
        <dbReference type="EMBL" id="KQH85145.1"/>
    </source>
</evidence>
<dbReference type="Pfam" id="PF14579">
    <property type="entry name" value="HHH_6"/>
    <property type="match status" value="1"/>
</dbReference>
<dbReference type="Pfam" id="PF02811">
    <property type="entry name" value="PHP"/>
    <property type="match status" value="1"/>
</dbReference>
<keyword evidence="4" id="KW-0963">Cytoplasm</keyword>
<dbReference type="CDD" id="cd07433">
    <property type="entry name" value="PHP_PolIIIA_DnaE1"/>
    <property type="match status" value="1"/>
</dbReference>
<dbReference type="InterPro" id="IPR003141">
    <property type="entry name" value="Pol/His_phosphatase_N"/>
</dbReference>
<name>A0A0Q2MAV7_VIBFU</name>
<dbReference type="PANTHER" id="PTHR32294">
    <property type="entry name" value="DNA POLYMERASE III SUBUNIT ALPHA"/>
    <property type="match status" value="1"/>
</dbReference>
<dbReference type="GO" id="GO:0008408">
    <property type="term" value="F:3'-5' exonuclease activity"/>
    <property type="evidence" value="ECO:0007669"/>
    <property type="project" value="InterPro"/>
</dbReference>
<dbReference type="EMBL" id="LKHS01000013">
    <property type="protein sequence ID" value="KQH85145.1"/>
    <property type="molecule type" value="Genomic_DNA"/>
</dbReference>
<dbReference type="Pfam" id="PF01336">
    <property type="entry name" value="tRNA_anti-codon"/>
    <property type="match status" value="1"/>
</dbReference>
<dbReference type="Gene3D" id="3.20.20.140">
    <property type="entry name" value="Metal-dependent hydrolases"/>
    <property type="match status" value="1"/>
</dbReference>
<dbReference type="InterPro" id="IPR004805">
    <property type="entry name" value="DnaE2/DnaE/PolC"/>
</dbReference>
<evidence type="ECO:0000256" key="9">
    <source>
        <dbReference type="ARBA" id="ARBA00049244"/>
    </source>
</evidence>
<evidence type="ECO:0000256" key="5">
    <source>
        <dbReference type="ARBA" id="ARBA00022679"/>
    </source>
</evidence>
<dbReference type="FunFam" id="2.40.50.140:FF:000106">
    <property type="entry name" value="DNA polymerase III subunit alpha"/>
    <property type="match status" value="1"/>
</dbReference>
<dbReference type="GO" id="GO:0005737">
    <property type="term" value="C:cytoplasm"/>
    <property type="evidence" value="ECO:0007669"/>
    <property type="project" value="UniProtKB-SubCell"/>
</dbReference>
<dbReference type="InterPro" id="IPR048472">
    <property type="entry name" value="DNA_pol_IIIA_C"/>
</dbReference>
<feature type="domain" description="Polymerase/histidinol phosphatase N-terminal" evidence="10">
    <location>
        <begin position="7"/>
        <end position="74"/>
    </location>
</feature>
<dbReference type="InterPro" id="IPR029460">
    <property type="entry name" value="DNAPol_HHH"/>
</dbReference>
<dbReference type="NCBIfam" id="TIGR00594">
    <property type="entry name" value="polc"/>
    <property type="match status" value="1"/>
</dbReference>
<dbReference type="Pfam" id="PF07733">
    <property type="entry name" value="DNA_pol3_alpha"/>
    <property type="match status" value="1"/>
</dbReference>
<keyword evidence="8" id="KW-0239">DNA-directed DNA polymerase</keyword>
<dbReference type="GO" id="GO:0003676">
    <property type="term" value="F:nucleic acid binding"/>
    <property type="evidence" value="ECO:0007669"/>
    <property type="project" value="InterPro"/>
</dbReference>
<evidence type="ECO:0000256" key="8">
    <source>
        <dbReference type="ARBA" id="ARBA00022932"/>
    </source>
</evidence>
<keyword evidence="7" id="KW-0235">DNA replication</keyword>
<organism evidence="11 12">
    <name type="scientific">Vibrio furnissii</name>
    <dbReference type="NCBI Taxonomy" id="29494"/>
    <lineage>
        <taxon>Bacteria</taxon>
        <taxon>Pseudomonadati</taxon>
        <taxon>Pseudomonadota</taxon>
        <taxon>Gammaproteobacteria</taxon>
        <taxon>Vibrionales</taxon>
        <taxon>Vibrionaceae</taxon>
        <taxon>Vibrio</taxon>
    </lineage>
</organism>
<dbReference type="InParanoid" id="A0A0Q2MAV7"/>
<dbReference type="RefSeq" id="WP_055466479.1">
    <property type="nucleotide sequence ID" value="NZ_LKHS01000013.1"/>
</dbReference>
<dbReference type="CDD" id="cd04485">
    <property type="entry name" value="DnaE_OBF"/>
    <property type="match status" value="1"/>
</dbReference>
<evidence type="ECO:0000256" key="7">
    <source>
        <dbReference type="ARBA" id="ARBA00022705"/>
    </source>
</evidence>
<evidence type="ECO:0000313" key="12">
    <source>
        <dbReference type="Proteomes" id="UP000051221"/>
    </source>
</evidence>
<dbReference type="InterPro" id="IPR041931">
    <property type="entry name" value="DNA_pol3_alpha_thumb_dom"/>
</dbReference>
<dbReference type="InterPro" id="IPR011708">
    <property type="entry name" value="DNA_pol3_alpha_NTPase_dom"/>
</dbReference>
<dbReference type="InterPro" id="IPR004013">
    <property type="entry name" value="PHP_dom"/>
</dbReference>
<dbReference type="Pfam" id="PF17657">
    <property type="entry name" value="DNA_pol3_finger"/>
    <property type="match status" value="1"/>
</dbReference>
<dbReference type="AlphaFoldDB" id="A0A0Q2MAV7"/>
<evidence type="ECO:0000256" key="1">
    <source>
        <dbReference type="ARBA" id="ARBA00004496"/>
    </source>
</evidence>
<evidence type="ECO:0000256" key="2">
    <source>
        <dbReference type="ARBA" id="ARBA00012417"/>
    </source>
</evidence>
<dbReference type="InterPro" id="IPR016195">
    <property type="entry name" value="Pol/histidinol_Pase-like"/>
</dbReference>
<dbReference type="Pfam" id="PF20914">
    <property type="entry name" value="DNA_pol_IIIA_C"/>
    <property type="match status" value="1"/>
</dbReference>
<dbReference type="InterPro" id="IPR012340">
    <property type="entry name" value="NA-bd_OB-fold"/>
</dbReference>
<dbReference type="GO" id="GO:0003887">
    <property type="term" value="F:DNA-directed DNA polymerase activity"/>
    <property type="evidence" value="ECO:0007669"/>
    <property type="project" value="UniProtKB-KW"/>
</dbReference>
<reference evidence="11 12" key="1">
    <citation type="submission" date="2015-08" db="EMBL/GenBank/DDBJ databases">
        <title>Antibacterial properties of a collection of Vibrionaceae strains.</title>
        <authorList>
            <person name="Giubergia S."/>
        </authorList>
    </citation>
    <scope>NUCLEOTIDE SEQUENCE [LARGE SCALE GENOMIC DNA]</scope>
    <source>
        <strain evidence="11 12">S0821</strain>
    </source>
</reference>
<dbReference type="Gene3D" id="1.10.150.870">
    <property type="match status" value="1"/>
</dbReference>
<keyword evidence="12" id="KW-1185">Reference proteome</keyword>
<dbReference type="FunCoup" id="A0A0Q2MAV7">
    <property type="interactions" value="455"/>
</dbReference>
<dbReference type="InterPro" id="IPR049821">
    <property type="entry name" value="PolIIIA_DnaE1_PHP"/>
</dbReference>
<evidence type="ECO:0000256" key="6">
    <source>
        <dbReference type="ARBA" id="ARBA00022695"/>
    </source>
</evidence>
<evidence type="ECO:0000256" key="3">
    <source>
        <dbReference type="ARBA" id="ARBA00019114"/>
    </source>
</evidence>
<dbReference type="EC" id="2.7.7.7" evidence="2"/>
<dbReference type="Gene3D" id="1.10.10.1600">
    <property type="entry name" value="Bacterial DNA polymerase III alpha subunit, thumb domain"/>
    <property type="match status" value="1"/>
</dbReference>